<evidence type="ECO:0000313" key="5">
    <source>
        <dbReference type="Proteomes" id="UP000178612"/>
    </source>
</evidence>
<dbReference type="InterPro" id="IPR014717">
    <property type="entry name" value="Transl_elong_EF1B/ribsomal_bS6"/>
</dbReference>
<dbReference type="EMBL" id="MHVJ01000011">
    <property type="protein sequence ID" value="OHA91525.1"/>
    <property type="molecule type" value="Genomic_DNA"/>
</dbReference>
<evidence type="ECO:0000256" key="1">
    <source>
        <dbReference type="ARBA" id="ARBA00009512"/>
    </source>
</evidence>
<dbReference type="SUPFAM" id="SSF54995">
    <property type="entry name" value="Ribosomal protein S6"/>
    <property type="match status" value="1"/>
</dbReference>
<dbReference type="Proteomes" id="UP000178612">
    <property type="component" value="Unassembled WGS sequence"/>
</dbReference>
<dbReference type="GO" id="GO:0019843">
    <property type="term" value="F:rRNA binding"/>
    <property type="evidence" value="ECO:0007669"/>
    <property type="project" value="InterPro"/>
</dbReference>
<evidence type="ECO:0000256" key="2">
    <source>
        <dbReference type="ARBA" id="ARBA00035294"/>
    </source>
</evidence>
<proteinExistence type="inferred from homology"/>
<evidence type="ECO:0000256" key="3">
    <source>
        <dbReference type="ARBA" id="ARBA00035520"/>
    </source>
</evidence>
<protein>
    <recommendedName>
        <fullName evidence="2">Small ribosomal subunit protein bS6</fullName>
    </recommendedName>
    <alternativeName>
        <fullName evidence="3">30S ribosomal protein S6</fullName>
    </alternativeName>
</protein>
<dbReference type="GO" id="GO:0003735">
    <property type="term" value="F:structural constituent of ribosome"/>
    <property type="evidence" value="ECO:0007669"/>
    <property type="project" value="InterPro"/>
</dbReference>
<organism evidence="4 5">
    <name type="scientific">Candidatus Zambryskibacteria bacterium RIFCSPHIGHO2_01_FULL_49_18</name>
    <dbReference type="NCBI Taxonomy" id="1802740"/>
    <lineage>
        <taxon>Bacteria</taxon>
        <taxon>Candidatus Zambryskiibacteriota</taxon>
    </lineage>
</organism>
<comment type="caution">
    <text evidence="4">The sequence shown here is derived from an EMBL/GenBank/DDBJ whole genome shotgun (WGS) entry which is preliminary data.</text>
</comment>
<dbReference type="AlphaFoldDB" id="A0A1G2T2L4"/>
<comment type="similarity">
    <text evidence="1">Belongs to the bacterial ribosomal protein bS6 family.</text>
</comment>
<dbReference type="Gene3D" id="3.30.70.60">
    <property type="match status" value="1"/>
</dbReference>
<sequence length="136" mass="15293">MQIYELGYLILPSIAEDNLPMVEDALKAAIAKEGGNVFAGEVPFRQLLAYTMSKTVGSSRYVVNEAYVGWVKFEAEPNTVPQIKDSVEKMSEILRHLIVKAPKEATFTFAEARKKLEEREVKEPAETRTEEEVAVE</sequence>
<dbReference type="Pfam" id="PF01250">
    <property type="entry name" value="Ribosomal_S6"/>
    <property type="match status" value="1"/>
</dbReference>
<evidence type="ECO:0000313" key="4">
    <source>
        <dbReference type="EMBL" id="OHA91525.1"/>
    </source>
</evidence>
<reference evidence="4 5" key="1">
    <citation type="journal article" date="2016" name="Nat. Commun.">
        <title>Thousands of microbial genomes shed light on interconnected biogeochemical processes in an aquifer system.</title>
        <authorList>
            <person name="Anantharaman K."/>
            <person name="Brown C.T."/>
            <person name="Hug L.A."/>
            <person name="Sharon I."/>
            <person name="Castelle C.J."/>
            <person name="Probst A.J."/>
            <person name="Thomas B.C."/>
            <person name="Singh A."/>
            <person name="Wilkins M.J."/>
            <person name="Karaoz U."/>
            <person name="Brodie E.L."/>
            <person name="Williams K.H."/>
            <person name="Hubbard S.S."/>
            <person name="Banfield J.F."/>
        </authorList>
    </citation>
    <scope>NUCLEOTIDE SEQUENCE [LARGE SCALE GENOMIC DNA]</scope>
</reference>
<dbReference type="InterPro" id="IPR000529">
    <property type="entry name" value="Ribosomal_bS6"/>
</dbReference>
<gene>
    <name evidence="4" type="ORF">A2758_00195</name>
</gene>
<dbReference type="InterPro" id="IPR035980">
    <property type="entry name" value="Ribosomal_bS6_sf"/>
</dbReference>
<dbReference type="GO" id="GO:0006412">
    <property type="term" value="P:translation"/>
    <property type="evidence" value="ECO:0007669"/>
    <property type="project" value="InterPro"/>
</dbReference>
<name>A0A1G2T2L4_9BACT</name>
<accession>A0A1G2T2L4</accession>
<dbReference type="GO" id="GO:0005840">
    <property type="term" value="C:ribosome"/>
    <property type="evidence" value="ECO:0007669"/>
    <property type="project" value="InterPro"/>
</dbReference>